<dbReference type="Proteomes" id="UP000011519">
    <property type="component" value="Unassembled WGS sequence"/>
</dbReference>
<comment type="caution">
    <text evidence="1">The sequence shown here is derived from an EMBL/GenBank/DDBJ whole genome shotgun (WGS) entry which is preliminary data.</text>
</comment>
<name>M0A775_9EURY</name>
<organism evidence="1 2">
    <name type="scientific">Natrialba hulunbeirensis JCM 10989</name>
    <dbReference type="NCBI Taxonomy" id="1227493"/>
    <lineage>
        <taxon>Archaea</taxon>
        <taxon>Methanobacteriati</taxon>
        <taxon>Methanobacteriota</taxon>
        <taxon>Stenosarchaea group</taxon>
        <taxon>Halobacteria</taxon>
        <taxon>Halobacteriales</taxon>
        <taxon>Natrialbaceae</taxon>
        <taxon>Natrialba</taxon>
    </lineage>
</organism>
<gene>
    <name evidence="1" type="ORF">C483_02675</name>
</gene>
<evidence type="ECO:0000313" key="2">
    <source>
        <dbReference type="Proteomes" id="UP000011519"/>
    </source>
</evidence>
<dbReference type="PATRIC" id="fig|1227493.4.peg.499"/>
<dbReference type="InterPro" id="IPR058263">
    <property type="entry name" value="DUF7957"/>
</dbReference>
<proteinExistence type="predicted"/>
<dbReference type="RefSeq" id="WP_006651791.1">
    <property type="nucleotide sequence ID" value="NZ_AOIM01000010.1"/>
</dbReference>
<dbReference type="EMBL" id="AOIM01000010">
    <property type="protein sequence ID" value="ELY94600.1"/>
    <property type="molecule type" value="Genomic_DNA"/>
</dbReference>
<reference evidence="1 2" key="1">
    <citation type="journal article" date="2014" name="PLoS Genet.">
        <title>Phylogenetically driven sequencing of extremely halophilic archaea reveals strategies for static and dynamic osmo-response.</title>
        <authorList>
            <person name="Becker E.A."/>
            <person name="Seitzer P.M."/>
            <person name="Tritt A."/>
            <person name="Larsen D."/>
            <person name="Krusor M."/>
            <person name="Yao A.I."/>
            <person name="Wu D."/>
            <person name="Madern D."/>
            <person name="Eisen J.A."/>
            <person name="Darling A.E."/>
            <person name="Facciotti M.T."/>
        </authorList>
    </citation>
    <scope>NUCLEOTIDE SEQUENCE [LARGE SCALE GENOMIC DNA]</scope>
    <source>
        <strain evidence="1 2">JCM 10989</strain>
    </source>
</reference>
<dbReference type="OrthoDB" id="185924at2157"/>
<keyword evidence="2" id="KW-1185">Reference proteome</keyword>
<dbReference type="AlphaFoldDB" id="M0A775"/>
<protein>
    <submittedName>
        <fullName evidence="1">Uncharacterized protein</fullName>
    </submittedName>
</protein>
<sequence>MTEINHDNKKLTIDGETVTVRHPVAEVLQLDAVYIVLLDVPNGTIDNRNVIGLSEAGEKLWEIDPVSDDPTADQAYVNMYEQDGTVWVVNPIGAECSLDIETGSLIDKRTKRW</sequence>
<dbReference type="STRING" id="1227493.C483_02675"/>
<evidence type="ECO:0000313" key="1">
    <source>
        <dbReference type="EMBL" id="ELY94600.1"/>
    </source>
</evidence>
<accession>M0A775</accession>
<dbReference type="Pfam" id="PF25857">
    <property type="entry name" value="DUF7957"/>
    <property type="match status" value="1"/>
</dbReference>